<dbReference type="EMBL" id="KN840444">
    <property type="protein sequence ID" value="KIP11682.1"/>
    <property type="molecule type" value="Genomic_DNA"/>
</dbReference>
<dbReference type="STRING" id="745531.A0A0C3SDC1"/>
<dbReference type="Proteomes" id="UP000053257">
    <property type="component" value="Unassembled WGS sequence"/>
</dbReference>
<proteinExistence type="predicted"/>
<dbReference type="InterPro" id="IPR011333">
    <property type="entry name" value="SKP1/BTB/POZ_sf"/>
</dbReference>
<sequence>MKLQKVESELTVQFQVDDLQTYFTRSSSSRYTAHFGPGLRFGSYSFVDAAGPSHIGLYLYTSKEYPAMSVNWTVVTRSLDGQTYQSRTMTYAFTSGEAIGWSKFLTSEAYNNNATMKTENTMLIYATLRFAPLWPIVFKPTLDVLHRTVCGRTPPDVQFVAYARRSSNGRLSGPRALFATKDAMSLRSNMFSDLYEGGITPLLASLLKDDERTKPTTFTTYRDDDSDFEDDSDAEAEDFDMVNSQLNPQDFDRAASSTGGEAVVVKSEPLSQASTSTFAAEDVPESTGNRVVLHGVAAATWEAILYWLYSGIIVFAPLTSGGRADRTAFIDQHTAANPDRPRPVSCKSIYRIADALRLDALKKRALDHLVGQLSTETYLHELFSAFTSRYDEVRKHEMLAVVKHWDELKGSKALQAKMQDVVSGKLPHAGQILADLLLRTSIKEESGGSK</sequence>
<organism evidence="1 2">
    <name type="scientific">Phlebiopsis gigantea (strain 11061_1 CR5-6)</name>
    <name type="common">White-rot fungus</name>
    <name type="synonym">Peniophora gigantea</name>
    <dbReference type="NCBI Taxonomy" id="745531"/>
    <lineage>
        <taxon>Eukaryota</taxon>
        <taxon>Fungi</taxon>
        <taxon>Dikarya</taxon>
        <taxon>Basidiomycota</taxon>
        <taxon>Agaricomycotina</taxon>
        <taxon>Agaricomycetes</taxon>
        <taxon>Polyporales</taxon>
        <taxon>Phanerochaetaceae</taxon>
        <taxon>Phlebiopsis</taxon>
    </lineage>
</organism>
<evidence type="ECO:0000313" key="1">
    <source>
        <dbReference type="EMBL" id="KIP11682.1"/>
    </source>
</evidence>
<dbReference type="AlphaFoldDB" id="A0A0C3SDC1"/>
<keyword evidence="2" id="KW-1185">Reference proteome</keyword>
<protein>
    <recommendedName>
        <fullName evidence="3">BTB domain-containing protein</fullName>
    </recommendedName>
</protein>
<dbReference type="HOGENOM" id="CLU_608468_0_0_1"/>
<name>A0A0C3SDC1_PHLG1</name>
<evidence type="ECO:0000313" key="2">
    <source>
        <dbReference type="Proteomes" id="UP000053257"/>
    </source>
</evidence>
<dbReference type="SUPFAM" id="SSF54695">
    <property type="entry name" value="POZ domain"/>
    <property type="match status" value="1"/>
</dbReference>
<dbReference type="Gene3D" id="3.30.710.10">
    <property type="entry name" value="Potassium Channel Kv1.1, Chain A"/>
    <property type="match status" value="1"/>
</dbReference>
<dbReference type="OrthoDB" id="6359816at2759"/>
<accession>A0A0C3SDC1</accession>
<reference evidence="1 2" key="1">
    <citation type="journal article" date="2014" name="PLoS Genet.">
        <title>Analysis of the Phlebiopsis gigantea genome, transcriptome and secretome provides insight into its pioneer colonization strategies of wood.</title>
        <authorList>
            <person name="Hori C."/>
            <person name="Ishida T."/>
            <person name="Igarashi K."/>
            <person name="Samejima M."/>
            <person name="Suzuki H."/>
            <person name="Master E."/>
            <person name="Ferreira P."/>
            <person name="Ruiz-Duenas F.J."/>
            <person name="Held B."/>
            <person name="Canessa P."/>
            <person name="Larrondo L.F."/>
            <person name="Schmoll M."/>
            <person name="Druzhinina I.S."/>
            <person name="Kubicek C.P."/>
            <person name="Gaskell J.A."/>
            <person name="Kersten P."/>
            <person name="St John F."/>
            <person name="Glasner J."/>
            <person name="Sabat G."/>
            <person name="Splinter BonDurant S."/>
            <person name="Syed K."/>
            <person name="Yadav J."/>
            <person name="Mgbeahuruike A.C."/>
            <person name="Kovalchuk A."/>
            <person name="Asiegbu F.O."/>
            <person name="Lackner G."/>
            <person name="Hoffmeister D."/>
            <person name="Rencoret J."/>
            <person name="Gutierrez A."/>
            <person name="Sun H."/>
            <person name="Lindquist E."/>
            <person name="Barry K."/>
            <person name="Riley R."/>
            <person name="Grigoriev I.V."/>
            <person name="Henrissat B."/>
            <person name="Kues U."/>
            <person name="Berka R.M."/>
            <person name="Martinez A.T."/>
            <person name="Covert S.F."/>
            <person name="Blanchette R.A."/>
            <person name="Cullen D."/>
        </authorList>
    </citation>
    <scope>NUCLEOTIDE SEQUENCE [LARGE SCALE GENOMIC DNA]</scope>
    <source>
        <strain evidence="1 2">11061_1 CR5-6</strain>
    </source>
</reference>
<gene>
    <name evidence="1" type="ORF">PHLGIDRAFT_114266</name>
</gene>
<evidence type="ECO:0008006" key="3">
    <source>
        <dbReference type="Google" id="ProtNLM"/>
    </source>
</evidence>